<evidence type="ECO:0000313" key="3">
    <source>
        <dbReference type="EMBL" id="THF48534.1"/>
    </source>
</evidence>
<dbReference type="Pfam" id="PF10988">
    <property type="entry name" value="DUF2807"/>
    <property type="match status" value="1"/>
</dbReference>
<dbReference type="AlphaFoldDB" id="A0A4S3ZSI1"/>
<keyword evidence="4" id="KW-1185">Reference proteome</keyword>
<dbReference type="RefSeq" id="WP_136403997.1">
    <property type="nucleotide sequence ID" value="NZ_SSNZ01000008.1"/>
</dbReference>
<dbReference type="Proteomes" id="UP000307507">
    <property type="component" value="Unassembled WGS sequence"/>
</dbReference>
<name>A0A4S3ZSI1_9FLAO</name>
<feature type="domain" description="Putative auto-transporter adhesin head GIN" evidence="2">
    <location>
        <begin position="29"/>
        <end position="231"/>
    </location>
</feature>
<reference evidence="3 4" key="1">
    <citation type="submission" date="2019-04" db="EMBL/GenBank/DDBJ databases">
        <title>Flavobacterium sp. nov. isolated from construction timber.</title>
        <authorList>
            <person name="Lin S.-Y."/>
            <person name="Chang C.-T."/>
            <person name="Young C.-C."/>
        </authorList>
    </citation>
    <scope>NUCLEOTIDE SEQUENCE [LARGE SCALE GENOMIC DNA]</scope>
    <source>
        <strain evidence="3 4">CC-CTC003</strain>
    </source>
</reference>
<organism evidence="3 4">
    <name type="scientific">Flavobacterium supellecticarium</name>
    <dbReference type="NCBI Taxonomy" id="2565924"/>
    <lineage>
        <taxon>Bacteria</taxon>
        <taxon>Pseudomonadati</taxon>
        <taxon>Bacteroidota</taxon>
        <taxon>Flavobacteriia</taxon>
        <taxon>Flavobacteriales</taxon>
        <taxon>Flavobacteriaceae</taxon>
        <taxon>Flavobacterium</taxon>
    </lineage>
</organism>
<comment type="caution">
    <text evidence="3">The sequence shown here is derived from an EMBL/GenBank/DDBJ whole genome shotgun (WGS) entry which is preliminary data.</text>
</comment>
<dbReference type="EMBL" id="SSNZ01000008">
    <property type="protein sequence ID" value="THF48534.1"/>
    <property type="molecule type" value="Genomic_DNA"/>
</dbReference>
<feature type="chain" id="PRO_5020448896" evidence="1">
    <location>
        <begin position="20"/>
        <end position="247"/>
    </location>
</feature>
<dbReference type="OrthoDB" id="1334517at2"/>
<evidence type="ECO:0000259" key="2">
    <source>
        <dbReference type="Pfam" id="PF10988"/>
    </source>
</evidence>
<evidence type="ECO:0000256" key="1">
    <source>
        <dbReference type="SAM" id="SignalP"/>
    </source>
</evidence>
<protein>
    <submittedName>
        <fullName evidence="3">DUF2807 domain-containing protein</fullName>
    </submittedName>
</protein>
<proteinExistence type="predicted"/>
<accession>A0A4S3ZSI1</accession>
<sequence>MIRIVIAITLSLIGFVCRAQVSENRTVADFTTIEGSAGVEIRYTQSKTTGVKVTSDTADKVKMITTEVNGGVLKVKIKSTKEINNFEIARVEVSGPNVTYFKLSSGAKMTFENEVETVNAQITLSSGTHLKGNIKAKNVQLDISSGSAFKGAIQATVLKAVLASAGEATITGKASELKVEAKSASVFKAGDLDVKYAIVEAANTSKVTVHVTEKLDASASSVAAIEYSGKPKVLTTDKKSLGTITAK</sequence>
<evidence type="ECO:0000313" key="4">
    <source>
        <dbReference type="Proteomes" id="UP000307507"/>
    </source>
</evidence>
<feature type="signal peptide" evidence="1">
    <location>
        <begin position="1"/>
        <end position="19"/>
    </location>
</feature>
<keyword evidence="1" id="KW-0732">Signal</keyword>
<dbReference type="Gene3D" id="2.160.20.120">
    <property type="match status" value="1"/>
</dbReference>
<dbReference type="InterPro" id="IPR021255">
    <property type="entry name" value="DUF2807"/>
</dbReference>
<gene>
    <name evidence="3" type="ORF">E6C50_14725</name>
</gene>